<dbReference type="AlphaFoldDB" id="A0AAU8LSA4"/>
<dbReference type="KEGG" id="eaj:Q3M24_19175"/>
<evidence type="ECO:0008006" key="2">
    <source>
        <dbReference type="Google" id="ProtNLM"/>
    </source>
</evidence>
<name>A0AAU8LSA4_9BACT</name>
<reference evidence="1" key="1">
    <citation type="journal article" date="2024" name="Syst. Appl. Microbiol.">
        <title>First single-strain enrichments of Electrothrix cable bacteria, description of E. aestuarii sp. nov. and E. rattekaaiensis sp. nov., and proposal of a cable bacteria taxonomy following the rules of the SeqCode.</title>
        <authorList>
            <person name="Plum-Jensen L.E."/>
            <person name="Schramm A."/>
            <person name="Marshall I.P.G."/>
        </authorList>
    </citation>
    <scope>NUCLEOTIDE SEQUENCE</scope>
    <source>
        <strain evidence="1">Rat1</strain>
    </source>
</reference>
<dbReference type="EMBL" id="CP159373">
    <property type="protein sequence ID" value="XCN72393.1"/>
    <property type="molecule type" value="Genomic_DNA"/>
</dbReference>
<accession>A0AAU8LSA4</accession>
<evidence type="ECO:0000313" key="1">
    <source>
        <dbReference type="EMBL" id="XCN72393.1"/>
    </source>
</evidence>
<gene>
    <name evidence="1" type="ORF">Q3M24_19175</name>
</gene>
<reference evidence="1" key="2">
    <citation type="submission" date="2024-06" db="EMBL/GenBank/DDBJ databases">
        <authorList>
            <person name="Plum-Jensen L.E."/>
            <person name="Schramm A."/>
            <person name="Marshall I.P.G."/>
        </authorList>
    </citation>
    <scope>NUCLEOTIDE SEQUENCE</scope>
    <source>
        <strain evidence="1">Rat1</strain>
    </source>
</reference>
<sequence length="76" mass="9157">MSTIQLEIDDTLLQQIGSRTVRTFIERQLSLLRLQYLGEKISQEIRRSGIDHKRELSEAREDAWHEYKIKFLQKRL</sequence>
<organism evidence="1">
    <name type="scientific">Candidatus Electrothrix aestuarii</name>
    <dbReference type="NCBI Taxonomy" id="3062594"/>
    <lineage>
        <taxon>Bacteria</taxon>
        <taxon>Pseudomonadati</taxon>
        <taxon>Thermodesulfobacteriota</taxon>
        <taxon>Desulfobulbia</taxon>
        <taxon>Desulfobulbales</taxon>
        <taxon>Desulfobulbaceae</taxon>
        <taxon>Candidatus Electrothrix</taxon>
    </lineage>
</organism>
<proteinExistence type="predicted"/>
<protein>
    <recommendedName>
        <fullName evidence="2">Addiction module antitoxin</fullName>
    </recommendedName>
</protein>